<sequence length="178" mass="19986">MDKIKLANDHKDTGNDAFKNGDFISAIRSYHHALLCVKGILSKSTMKELGMLVGDNAAQHRANSKEEQIKEEAQSIKLSLHNNLAVCLIKQNKWERAISHCDEALMLESNNCKAIYRRGLAYLEIGNIDKAGKDLRKASALQPHDHNIQKALSRLGNKEKVGEQVERRMYAAMFGNKT</sequence>
<dbReference type="CTD" id="6756966"/>
<evidence type="ECO:0000313" key="3">
    <source>
        <dbReference type="Proteomes" id="UP000009022"/>
    </source>
</evidence>
<dbReference type="PANTHER" id="PTHR46512:SF1">
    <property type="entry name" value="PEPTIDYLPROLYL ISOMERASE"/>
    <property type="match status" value="1"/>
</dbReference>
<dbReference type="FunCoup" id="B3S6E1">
    <property type="interactions" value="2010"/>
</dbReference>
<name>B3S6E1_TRIAD</name>
<dbReference type="GeneID" id="6756966"/>
<keyword evidence="1" id="KW-0802">TPR repeat</keyword>
<dbReference type="PROSITE" id="PS50005">
    <property type="entry name" value="TPR"/>
    <property type="match status" value="1"/>
</dbReference>
<dbReference type="Pfam" id="PF00515">
    <property type="entry name" value="TPR_1"/>
    <property type="match status" value="1"/>
</dbReference>
<dbReference type="OMA" id="RYPQHAP"/>
<protein>
    <submittedName>
        <fullName evidence="2">Uncharacterized protein</fullName>
    </submittedName>
</protein>
<dbReference type="PANTHER" id="PTHR46512">
    <property type="entry name" value="PEPTIDYLPROLYL ISOMERASE"/>
    <property type="match status" value="1"/>
</dbReference>
<dbReference type="Pfam" id="PF13181">
    <property type="entry name" value="TPR_8"/>
    <property type="match status" value="1"/>
</dbReference>
<dbReference type="HOGENOM" id="CLU_089717_0_0_1"/>
<dbReference type="OrthoDB" id="433738at2759"/>
<dbReference type="AlphaFoldDB" id="B3S6E1"/>
<gene>
    <name evidence="2" type="ORF">TRIADDRAFT_59773</name>
</gene>
<accession>B3S6E1</accession>
<dbReference type="SMART" id="SM00028">
    <property type="entry name" value="TPR"/>
    <property type="match status" value="3"/>
</dbReference>
<proteinExistence type="predicted"/>
<feature type="repeat" description="TPR" evidence="1">
    <location>
        <begin position="112"/>
        <end position="145"/>
    </location>
</feature>
<evidence type="ECO:0000256" key="1">
    <source>
        <dbReference type="PROSITE-ProRule" id="PRU00339"/>
    </source>
</evidence>
<dbReference type="STRING" id="10228.B3S6E1"/>
<reference evidence="2 3" key="1">
    <citation type="journal article" date="2008" name="Nature">
        <title>The Trichoplax genome and the nature of placozoans.</title>
        <authorList>
            <person name="Srivastava M."/>
            <person name="Begovic E."/>
            <person name="Chapman J."/>
            <person name="Putnam N.H."/>
            <person name="Hellsten U."/>
            <person name="Kawashima T."/>
            <person name="Kuo A."/>
            <person name="Mitros T."/>
            <person name="Salamov A."/>
            <person name="Carpenter M.L."/>
            <person name="Signorovitch A.Y."/>
            <person name="Moreno M.A."/>
            <person name="Kamm K."/>
            <person name="Grimwood J."/>
            <person name="Schmutz J."/>
            <person name="Shapiro H."/>
            <person name="Grigoriev I.V."/>
            <person name="Buss L.W."/>
            <person name="Schierwater B."/>
            <person name="Dellaporta S.L."/>
            <person name="Rokhsar D.S."/>
        </authorList>
    </citation>
    <scope>NUCLEOTIDE SEQUENCE [LARGE SCALE GENOMIC DNA]</scope>
    <source>
        <strain evidence="2 3">Grell-BS-1999</strain>
    </source>
</reference>
<evidence type="ECO:0000313" key="2">
    <source>
        <dbReference type="EMBL" id="EDV21743.1"/>
    </source>
</evidence>
<dbReference type="RefSeq" id="XP_002115891.1">
    <property type="nucleotide sequence ID" value="XM_002115855.1"/>
</dbReference>
<dbReference type="Gene3D" id="1.25.40.10">
    <property type="entry name" value="Tetratricopeptide repeat domain"/>
    <property type="match status" value="1"/>
</dbReference>
<dbReference type="Proteomes" id="UP000009022">
    <property type="component" value="Unassembled WGS sequence"/>
</dbReference>
<dbReference type="SUPFAM" id="SSF48452">
    <property type="entry name" value="TPR-like"/>
    <property type="match status" value="1"/>
</dbReference>
<dbReference type="InterPro" id="IPR011990">
    <property type="entry name" value="TPR-like_helical_dom_sf"/>
</dbReference>
<dbReference type="InterPro" id="IPR050754">
    <property type="entry name" value="FKBP4/5/8-like"/>
</dbReference>
<dbReference type="eggNOG" id="ENOG502QZUJ">
    <property type="taxonomic scope" value="Eukaryota"/>
</dbReference>
<dbReference type="InterPro" id="IPR019734">
    <property type="entry name" value="TPR_rpt"/>
</dbReference>
<dbReference type="EMBL" id="DS985252">
    <property type="protein sequence ID" value="EDV21743.1"/>
    <property type="molecule type" value="Genomic_DNA"/>
</dbReference>
<organism evidence="2 3">
    <name type="scientific">Trichoplax adhaerens</name>
    <name type="common">Trichoplax reptans</name>
    <dbReference type="NCBI Taxonomy" id="10228"/>
    <lineage>
        <taxon>Eukaryota</taxon>
        <taxon>Metazoa</taxon>
        <taxon>Placozoa</taxon>
        <taxon>Uniplacotomia</taxon>
        <taxon>Trichoplacea</taxon>
        <taxon>Trichoplacidae</taxon>
        <taxon>Trichoplax</taxon>
    </lineage>
</organism>
<dbReference type="PhylomeDB" id="B3S6E1"/>
<keyword evidence="3" id="KW-1185">Reference proteome</keyword>
<dbReference type="InParanoid" id="B3S6E1"/>
<dbReference type="KEGG" id="tad:TRIADDRAFT_59773"/>